<evidence type="ECO:0000313" key="3">
    <source>
        <dbReference type="EMBL" id="SCU68136.1"/>
    </source>
</evidence>
<feature type="compositionally biased region" description="Basic and acidic residues" evidence="1">
    <location>
        <begin position="94"/>
        <end position="111"/>
    </location>
</feature>
<organism evidence="3 4">
    <name type="scientific">Trypanosoma equiperdum</name>
    <dbReference type="NCBI Taxonomy" id="5694"/>
    <lineage>
        <taxon>Eukaryota</taxon>
        <taxon>Discoba</taxon>
        <taxon>Euglenozoa</taxon>
        <taxon>Kinetoplastea</taxon>
        <taxon>Metakinetoplastina</taxon>
        <taxon>Trypanosomatida</taxon>
        <taxon>Trypanosomatidae</taxon>
        <taxon>Trypanosoma</taxon>
    </lineage>
</organism>
<dbReference type="VEuPathDB" id="TriTrypDB:TEOVI_000746100"/>
<dbReference type="RefSeq" id="XP_067079351.1">
    <property type="nucleotide sequence ID" value="XM_067223250.1"/>
</dbReference>
<feature type="region of interest" description="Disordered" evidence="1">
    <location>
        <begin position="462"/>
        <end position="560"/>
    </location>
</feature>
<reference evidence="3" key="1">
    <citation type="submission" date="2016-09" db="EMBL/GenBank/DDBJ databases">
        <authorList>
            <person name="Hebert L."/>
            <person name="Moumen B."/>
        </authorList>
    </citation>
    <scope>NUCLEOTIDE SEQUENCE [LARGE SCALE GENOMIC DNA]</scope>
    <source>
        <strain evidence="3">OVI</strain>
    </source>
</reference>
<dbReference type="InterPro" id="IPR021777">
    <property type="entry name" value="SANBR_BTB"/>
</dbReference>
<comment type="caution">
    <text evidence="3">The sequence shown here is derived from an EMBL/GenBank/DDBJ whole genome shotgun (WGS) entry which is preliminary data.</text>
</comment>
<feature type="compositionally biased region" description="Polar residues" evidence="1">
    <location>
        <begin position="79"/>
        <end position="90"/>
    </location>
</feature>
<dbReference type="PANTHER" id="PTHR20946">
    <property type="entry name" value="SANT AND BTB DOMAIN REGULATOR OF CLASS SWITCH RECOMBINATION"/>
    <property type="match status" value="1"/>
</dbReference>
<evidence type="ECO:0000256" key="1">
    <source>
        <dbReference type="SAM" id="MobiDB-lite"/>
    </source>
</evidence>
<sequence>MGNRFEGSSTMDDGCESPRGTCERLVEVSVYDKQSNEMRVFRCDLHLLESSMTYFTPIIKCYLDEEERQKSREEKSLDRASSTGARSVKNSKTKAHEATKPLKRKGKEEKPPIPLHVNCDMSTFSWLMAYVEGKQRSFTPKNAVSLALSSNFLHMTQLVEMTLLYIKDHLVEVILSGVNMDCFTGELLARLASMMSEGDVARAFLKLFDWHAEDSPNRRFLTALIRHMLCDRFGEGRPSSLRWCGLCGALFDQQELQHIERRYKNVRLPVCPRVTKNSVGHRGELLKTHVASKQEANIKFPPLSWHEKEVEAWAWRVVGSLYLFVCRRCNCCVSLTNTTCHSCPGGTANFSRAEGVSSEDADALLAWFDLAKNLYPGGLRPMYCPKEEAVREPFLLLTPKGGWLYDDEGDSSVPGVWSTHPAAVEESVDAKGYVNIGVMNGFERWLMEELQQMMEDFDQSGLHAKPSANQHGSSPAQAGPYSPNTTMSSLSPGPRNIVGGIHGEGAPGRPGLRGAKGVGDTRMRPLSNGTDLSRKVKEGAPPSGRLQKRDKLDSGARLLS</sequence>
<dbReference type="AlphaFoldDB" id="A0A1G4I868"/>
<accession>A0A1G4I868</accession>
<dbReference type="EMBL" id="CZPT02000897">
    <property type="protein sequence ID" value="SCU68136.1"/>
    <property type="molecule type" value="Genomic_DNA"/>
</dbReference>
<evidence type="ECO:0000313" key="4">
    <source>
        <dbReference type="Proteomes" id="UP000195570"/>
    </source>
</evidence>
<keyword evidence="4" id="KW-1185">Reference proteome</keyword>
<evidence type="ECO:0000259" key="2">
    <source>
        <dbReference type="Pfam" id="PF11822"/>
    </source>
</evidence>
<dbReference type="Pfam" id="PF11822">
    <property type="entry name" value="BTB_SANBR"/>
    <property type="match status" value="1"/>
</dbReference>
<name>A0A1G4I868_TRYEQ</name>
<proteinExistence type="predicted"/>
<protein>
    <recommendedName>
        <fullName evidence="2">SANT and BTB domain-containing protein</fullName>
    </recommendedName>
</protein>
<dbReference type="InterPro" id="IPR045902">
    <property type="entry name" value="SANBR-like"/>
</dbReference>
<dbReference type="Proteomes" id="UP000195570">
    <property type="component" value="Unassembled WGS sequence"/>
</dbReference>
<dbReference type="GeneID" id="92381395"/>
<feature type="compositionally biased region" description="Polar residues" evidence="1">
    <location>
        <begin position="467"/>
        <end position="491"/>
    </location>
</feature>
<dbReference type="PANTHER" id="PTHR20946:SF0">
    <property type="entry name" value="SANT AND BTB DOMAIN REGULATOR OF CLASS SWITCH RECOMBINATION"/>
    <property type="match status" value="1"/>
</dbReference>
<feature type="domain" description="SANT and BTB" evidence="2">
    <location>
        <begin position="26"/>
        <end position="163"/>
    </location>
</feature>
<gene>
    <name evidence="3" type="ORF">TEOVI_000746100</name>
</gene>
<feature type="region of interest" description="Disordered" evidence="1">
    <location>
        <begin position="70"/>
        <end position="111"/>
    </location>
</feature>